<feature type="transmembrane region" description="Helical" evidence="9">
    <location>
        <begin position="119"/>
        <end position="142"/>
    </location>
</feature>
<feature type="transmembrane region" description="Helical" evidence="9">
    <location>
        <begin position="283"/>
        <end position="308"/>
    </location>
</feature>
<dbReference type="GO" id="GO:0005524">
    <property type="term" value="F:ATP binding"/>
    <property type="evidence" value="ECO:0007669"/>
    <property type="project" value="UniProtKB-KW"/>
</dbReference>
<feature type="domain" description="ABC transporter" evidence="10">
    <location>
        <begin position="337"/>
        <end position="577"/>
    </location>
</feature>
<feature type="transmembrane region" description="Helical" evidence="9">
    <location>
        <begin position="162"/>
        <end position="181"/>
    </location>
</feature>
<evidence type="ECO:0000256" key="8">
    <source>
        <dbReference type="ARBA" id="ARBA00023136"/>
    </source>
</evidence>
<keyword evidence="3" id="KW-1003">Cell membrane</keyword>
<reference evidence="11" key="1">
    <citation type="submission" date="2022-06" db="EMBL/GenBank/DDBJ databases">
        <title>Aquibacillus sp. a new bacterium isolated from soil saline samples.</title>
        <authorList>
            <person name="Galisteo C."/>
            <person name="De La Haba R."/>
            <person name="Sanchez-Porro C."/>
            <person name="Ventosa A."/>
        </authorList>
    </citation>
    <scope>NUCLEOTIDE SEQUENCE</scope>
    <source>
        <strain evidence="11">JCM 12387</strain>
    </source>
</reference>
<dbReference type="PANTHER" id="PTHR45772:SF8">
    <property type="entry name" value="HIGH-AFFINITY BRANCHED-CHAIN AMINO ACID TRANSPORT ATP-BINDING PROTEIN"/>
    <property type="match status" value="1"/>
</dbReference>
<dbReference type="InterPro" id="IPR003439">
    <property type="entry name" value="ABC_transporter-like_ATP-bd"/>
</dbReference>
<feature type="transmembrane region" description="Helical" evidence="9">
    <location>
        <begin position="67"/>
        <end position="83"/>
    </location>
</feature>
<dbReference type="InterPro" id="IPR027417">
    <property type="entry name" value="P-loop_NTPase"/>
</dbReference>
<evidence type="ECO:0000313" key="11">
    <source>
        <dbReference type="EMBL" id="MDC3419865.1"/>
    </source>
</evidence>
<dbReference type="InterPro" id="IPR051120">
    <property type="entry name" value="ABC_AA/LPS_Transport"/>
</dbReference>
<dbReference type="Gene3D" id="3.40.50.300">
    <property type="entry name" value="P-loop containing nucleotide triphosphate hydrolases"/>
    <property type="match status" value="1"/>
</dbReference>
<dbReference type="Proteomes" id="UP001145072">
    <property type="component" value="Unassembled WGS sequence"/>
</dbReference>
<evidence type="ECO:0000256" key="5">
    <source>
        <dbReference type="ARBA" id="ARBA00022741"/>
    </source>
</evidence>
<evidence type="ECO:0000256" key="4">
    <source>
        <dbReference type="ARBA" id="ARBA00022692"/>
    </source>
</evidence>
<dbReference type="Pfam" id="PF02653">
    <property type="entry name" value="BPD_transp_2"/>
    <property type="match status" value="1"/>
</dbReference>
<keyword evidence="2" id="KW-0813">Transport</keyword>
<evidence type="ECO:0000256" key="7">
    <source>
        <dbReference type="ARBA" id="ARBA00022989"/>
    </source>
</evidence>
<organism evidence="11 12">
    <name type="scientific">Aquibacillus koreensis</name>
    <dbReference type="NCBI Taxonomy" id="279446"/>
    <lineage>
        <taxon>Bacteria</taxon>
        <taxon>Bacillati</taxon>
        <taxon>Bacillota</taxon>
        <taxon>Bacilli</taxon>
        <taxon>Bacillales</taxon>
        <taxon>Bacillaceae</taxon>
        <taxon>Aquibacillus</taxon>
    </lineage>
</organism>
<keyword evidence="12" id="KW-1185">Reference proteome</keyword>
<keyword evidence="6 11" id="KW-0067">ATP-binding</keyword>
<protein>
    <submittedName>
        <fullName evidence="11">ATP-binding cassette domain-containing protein</fullName>
    </submittedName>
</protein>
<gene>
    <name evidence="11" type="ORF">NC661_05725</name>
</gene>
<dbReference type="PROSITE" id="PS00211">
    <property type="entry name" value="ABC_TRANSPORTER_1"/>
    <property type="match status" value="1"/>
</dbReference>
<keyword evidence="5" id="KW-0547">Nucleotide-binding</keyword>
<dbReference type="InterPro" id="IPR001851">
    <property type="entry name" value="ABC_transp_permease"/>
</dbReference>
<evidence type="ECO:0000313" key="12">
    <source>
        <dbReference type="Proteomes" id="UP001145072"/>
    </source>
</evidence>
<comment type="subcellular location">
    <subcellularLocation>
        <location evidence="1">Cell membrane</location>
        <topology evidence="1">Multi-pass membrane protein</topology>
    </subcellularLocation>
</comment>
<feature type="transmembrane region" description="Helical" evidence="9">
    <location>
        <begin position="234"/>
        <end position="253"/>
    </location>
</feature>
<sequence length="578" mass="62767">MNLTRSLLKSNPSRNLVLIILILLLLPTVSTDYFSSLVGKAIIFAIFAISLDLAWGYGGILSLGHSVFFGLGAYAFTITSLNIGTPFGIFLGIVLGVFVPIIIAALVSSFVFFSKTSPFYIGVVTLSLALLAEKMVIRFSSFTGGQNGLSGVPEFPFYGVPLYYFILLIFVLVVVVSSILVKSDMGKIIMGVRENEERMQFLGFSTPLVRTMIFCLSGSLAGFAGILYASFDGFVSPSLVGFTLGTQVIVWVAIGGRGNIVGAVIGALLINILSPYFNEYFPYVWQSILGLFFIITVVFFPKGIYSFIDKSRKSAVKYDVTVKPQEVKILNSKSNILNINNLGVSFGKLSILKDLSLKINTGELQCIIGPNGAGKTTLINAITGRNNPTNGTVVIDSSSIEKERPETIVDKGIARTFQSTNIVGNLTVAENLQLATANGKFQSFYQNTKEIHLSPSTDKLLKLSRLEEKMTLLASELAHGDQQLLELCMAIALEPKVLLLDEPTAGLTGLERKEIGKILIHLAHEDNISILVIEHDIDFVKEIADRVTVLYDGTIAADGTVDQITQSDLVKKVYLGGH</sequence>
<dbReference type="RefSeq" id="WP_259870686.1">
    <property type="nucleotide sequence ID" value="NZ_JAMQJZ010000003.1"/>
</dbReference>
<keyword evidence="4 9" id="KW-0812">Transmembrane</keyword>
<dbReference type="PANTHER" id="PTHR45772">
    <property type="entry name" value="CONSERVED COMPONENT OF ABC TRANSPORTER FOR NATURAL AMINO ACIDS-RELATED"/>
    <property type="match status" value="1"/>
</dbReference>
<feature type="transmembrane region" description="Helical" evidence="9">
    <location>
        <begin position="260"/>
        <end position="277"/>
    </location>
</feature>
<proteinExistence type="predicted"/>
<accession>A0A9X3WJQ3</accession>
<feature type="transmembrane region" description="Helical" evidence="9">
    <location>
        <begin position="89"/>
        <end position="112"/>
    </location>
</feature>
<dbReference type="GO" id="GO:0005886">
    <property type="term" value="C:plasma membrane"/>
    <property type="evidence" value="ECO:0007669"/>
    <property type="project" value="UniProtKB-SubCell"/>
</dbReference>
<dbReference type="AlphaFoldDB" id="A0A9X3WJQ3"/>
<feature type="transmembrane region" description="Helical" evidence="9">
    <location>
        <begin position="41"/>
        <end position="60"/>
    </location>
</feature>
<feature type="transmembrane region" description="Helical" evidence="9">
    <location>
        <begin position="201"/>
        <end position="228"/>
    </location>
</feature>
<dbReference type="Pfam" id="PF00005">
    <property type="entry name" value="ABC_tran"/>
    <property type="match status" value="1"/>
</dbReference>
<evidence type="ECO:0000259" key="10">
    <source>
        <dbReference type="PROSITE" id="PS50893"/>
    </source>
</evidence>
<dbReference type="InterPro" id="IPR043428">
    <property type="entry name" value="LivM-like"/>
</dbReference>
<dbReference type="CDD" id="cd06581">
    <property type="entry name" value="TM_PBP1_LivM_like"/>
    <property type="match status" value="1"/>
</dbReference>
<dbReference type="InterPro" id="IPR017871">
    <property type="entry name" value="ABC_transporter-like_CS"/>
</dbReference>
<dbReference type="InterPro" id="IPR003593">
    <property type="entry name" value="AAA+_ATPase"/>
</dbReference>
<evidence type="ECO:0000256" key="2">
    <source>
        <dbReference type="ARBA" id="ARBA00022448"/>
    </source>
</evidence>
<keyword evidence="8 9" id="KW-0472">Membrane</keyword>
<evidence type="ECO:0000256" key="1">
    <source>
        <dbReference type="ARBA" id="ARBA00004651"/>
    </source>
</evidence>
<evidence type="ECO:0000256" key="9">
    <source>
        <dbReference type="SAM" id="Phobius"/>
    </source>
</evidence>
<name>A0A9X3WJQ3_9BACI</name>
<dbReference type="SMART" id="SM00382">
    <property type="entry name" value="AAA"/>
    <property type="match status" value="1"/>
</dbReference>
<keyword evidence="7 9" id="KW-1133">Transmembrane helix</keyword>
<dbReference type="EMBL" id="JAMQJZ010000003">
    <property type="protein sequence ID" value="MDC3419865.1"/>
    <property type="molecule type" value="Genomic_DNA"/>
</dbReference>
<dbReference type="GO" id="GO:0016887">
    <property type="term" value="F:ATP hydrolysis activity"/>
    <property type="evidence" value="ECO:0007669"/>
    <property type="project" value="InterPro"/>
</dbReference>
<dbReference type="GO" id="GO:0015658">
    <property type="term" value="F:branched-chain amino acid transmembrane transporter activity"/>
    <property type="evidence" value="ECO:0007669"/>
    <property type="project" value="InterPro"/>
</dbReference>
<comment type="caution">
    <text evidence="11">The sequence shown here is derived from an EMBL/GenBank/DDBJ whole genome shotgun (WGS) entry which is preliminary data.</text>
</comment>
<dbReference type="SUPFAM" id="SSF52540">
    <property type="entry name" value="P-loop containing nucleoside triphosphate hydrolases"/>
    <property type="match status" value="1"/>
</dbReference>
<evidence type="ECO:0000256" key="6">
    <source>
        <dbReference type="ARBA" id="ARBA00022840"/>
    </source>
</evidence>
<dbReference type="PROSITE" id="PS50893">
    <property type="entry name" value="ABC_TRANSPORTER_2"/>
    <property type="match status" value="1"/>
</dbReference>
<evidence type="ECO:0000256" key="3">
    <source>
        <dbReference type="ARBA" id="ARBA00022475"/>
    </source>
</evidence>